<organism evidence="1 2">
    <name type="scientific">Phyllobacterium phragmitis</name>
    <dbReference type="NCBI Taxonomy" id="2670329"/>
    <lineage>
        <taxon>Bacteria</taxon>
        <taxon>Pseudomonadati</taxon>
        <taxon>Pseudomonadota</taxon>
        <taxon>Alphaproteobacteria</taxon>
        <taxon>Hyphomicrobiales</taxon>
        <taxon>Phyllobacteriaceae</taxon>
        <taxon>Phyllobacterium</taxon>
    </lineage>
</organism>
<proteinExistence type="predicted"/>
<keyword evidence="2" id="KW-1185">Reference proteome</keyword>
<accession>A0ABQ0GX19</accession>
<sequence length="74" mass="8541">MRFKKEDEIVFISEMLWDLFKISKKSNLDMLSHFIAMAIIEAENSYKQEVLGSESKRSCVDVALLGDREARLSV</sequence>
<dbReference type="RefSeq" id="WP_407864096.1">
    <property type="nucleotide sequence ID" value="NZ_BAAFZP010000001.1"/>
</dbReference>
<evidence type="ECO:0000313" key="1">
    <source>
        <dbReference type="EMBL" id="GAB1581222.1"/>
    </source>
</evidence>
<reference evidence="1 2" key="1">
    <citation type="submission" date="2024-10" db="EMBL/GenBank/DDBJ databases">
        <title>Isolation, draft genome sequencing and identification of Phyllobacterium sp. NSA23, isolated from leaf soil.</title>
        <authorList>
            <person name="Akita H."/>
        </authorList>
    </citation>
    <scope>NUCLEOTIDE SEQUENCE [LARGE SCALE GENOMIC DNA]</scope>
    <source>
        <strain evidence="1 2">NSA23</strain>
    </source>
</reference>
<comment type="caution">
    <text evidence="1">The sequence shown here is derived from an EMBL/GenBank/DDBJ whole genome shotgun (WGS) entry which is preliminary data.</text>
</comment>
<protein>
    <submittedName>
        <fullName evidence="1">Uncharacterized protein</fullName>
    </submittedName>
</protein>
<evidence type="ECO:0000313" key="2">
    <source>
        <dbReference type="Proteomes" id="UP001628091"/>
    </source>
</evidence>
<dbReference type="Proteomes" id="UP001628091">
    <property type="component" value="Unassembled WGS sequence"/>
</dbReference>
<gene>
    <name evidence="1" type="ORF">PPNSA23_11650</name>
</gene>
<dbReference type="EMBL" id="BAAFZP010000001">
    <property type="protein sequence ID" value="GAB1581222.1"/>
    <property type="molecule type" value="Genomic_DNA"/>
</dbReference>
<name>A0ABQ0GX19_9HYPH</name>